<organism evidence="4 5">
    <name type="scientific">Vairimorpha ceranae</name>
    <dbReference type="NCBI Taxonomy" id="40302"/>
    <lineage>
        <taxon>Eukaryota</taxon>
        <taxon>Fungi</taxon>
        <taxon>Fungi incertae sedis</taxon>
        <taxon>Microsporidia</taxon>
        <taxon>Nosematidae</taxon>
        <taxon>Vairimorpha</taxon>
    </lineage>
</organism>
<dbReference type="PROSITE" id="PS50219">
    <property type="entry name" value="CNH"/>
    <property type="match status" value="1"/>
</dbReference>
<dbReference type="SUPFAM" id="SSF48065">
    <property type="entry name" value="DBL homology domain (DH-domain)"/>
    <property type="match status" value="1"/>
</dbReference>
<evidence type="ECO:0000256" key="1">
    <source>
        <dbReference type="ARBA" id="ARBA00022658"/>
    </source>
</evidence>
<dbReference type="Proteomes" id="UP000034350">
    <property type="component" value="Unassembled WGS sequence"/>
</dbReference>
<dbReference type="SMART" id="SM00036">
    <property type="entry name" value="CNH"/>
    <property type="match status" value="1"/>
</dbReference>
<keyword evidence="1" id="KW-0344">Guanine-nucleotide releasing factor</keyword>
<dbReference type="SMART" id="SM00325">
    <property type="entry name" value="RhoGEF"/>
    <property type="match status" value="1"/>
</dbReference>
<evidence type="ECO:0000259" key="3">
    <source>
        <dbReference type="PROSITE" id="PS50219"/>
    </source>
</evidence>
<name>A0A0F9WFT8_9MICR</name>
<proteinExistence type="predicted"/>
<dbReference type="OrthoDB" id="2272012at2759"/>
<feature type="domain" description="CNH" evidence="3">
    <location>
        <begin position="485"/>
        <end position="781"/>
    </location>
</feature>
<protein>
    <submittedName>
        <fullName evidence="4">Rho rac cdc42-like gtpases guanine nucleotide exchange factor</fullName>
    </submittedName>
</protein>
<dbReference type="InterPro" id="IPR000219">
    <property type="entry name" value="DH_dom"/>
</dbReference>
<dbReference type="VEuPathDB" id="MicrosporidiaDB:NCER_100599"/>
<dbReference type="InterPro" id="IPR001180">
    <property type="entry name" value="CNH_dom"/>
</dbReference>
<evidence type="ECO:0000313" key="4">
    <source>
        <dbReference type="EMBL" id="KKO75590.1"/>
    </source>
</evidence>
<keyword evidence="5" id="KW-1185">Reference proteome</keyword>
<dbReference type="PROSITE" id="PS50010">
    <property type="entry name" value="DH_2"/>
    <property type="match status" value="1"/>
</dbReference>
<dbReference type="GO" id="GO:0005085">
    <property type="term" value="F:guanyl-nucleotide exchange factor activity"/>
    <property type="evidence" value="ECO:0007669"/>
    <property type="project" value="UniProtKB-KW"/>
</dbReference>
<evidence type="ECO:0000259" key="2">
    <source>
        <dbReference type="PROSITE" id="PS50010"/>
    </source>
</evidence>
<sequence>MANLRKRIEALHEMFISEKLYIDDMILWESEFRKCILNFSFLSPKVKYEICDTVFINMHEIRLKHEEIFNEMKKRNLEVRKEMDPYFYVQDENAFCIDKSKYDDPSILKLEYATIFYKYMEFINFYERYFSRLPKAEYELERVCHYSPEFKQGLHNFLAQNKIEYLGVRNFLYRPSTKLSRLPLLLKAIFKNEGNDEFKAQYELLIDKLKQVTLKVDNLFKFYSGQFKIYRLSQSLQYVDGLQNPLALGLFQKKRALLKEGEFLIKSEIWASPIISKIYFFDHCILFCESSKGQFSTQKILLDPLFLERLLFFDINVGFNKLEGDEDKYFPLFLLETSENNLITILFEDFDVRKIYISILSDALLSIKKNYCTNLKLTKININLQNILSACQTSKFIFAEMSESMSDLESTSEQNENETDVDVITNEKLFKLKEFRCAVKEYTKKIEKHFLSSEPLFKSFTTFRSQNKILEEGSDDSDEGAIEQTSWIKKLCYGQETFSHVLNENLEDHTDDFEYIKNQEDMLIASTKNGIFKILGNDKKMIYQGITKKVLYDSQYEILMFQSGSTLCICNFNNTMNSIKPFSIKKNIGDFFYGTNTRGSFIATRNYGSSKSSLIYLFQVAKEDKKVKLDLSRKLYVGFRVYNIIFCPTKIVIACKDFEIVDMETLKTEDFLELYNPCVPMLLSMIPSSKARSVFTVDYDTFIVCFDSIGFYVDKLGRVKNTNIIFLWKSMPVDFKIYYKKLIVISKSWVDVYDITTGCVIFSEQVNGLKFVLGTHEVVLHNEKEFYKLEI</sequence>
<dbReference type="PANTHER" id="PTHR46572">
    <property type="entry name" value="RHO1 GDP-GTP EXCHANGE PROTEIN 1-RELATED"/>
    <property type="match status" value="1"/>
</dbReference>
<dbReference type="VEuPathDB" id="MicrosporidiaDB:AAJ76_1700045749"/>
<dbReference type="InterPro" id="IPR035899">
    <property type="entry name" value="DBL_dom_sf"/>
</dbReference>
<dbReference type="EMBL" id="JPQZ01000017">
    <property type="protein sequence ID" value="KKO75590.1"/>
    <property type="molecule type" value="Genomic_DNA"/>
</dbReference>
<dbReference type="AlphaFoldDB" id="A0A0F9WFT8"/>
<evidence type="ECO:0000313" key="5">
    <source>
        <dbReference type="Proteomes" id="UP000034350"/>
    </source>
</evidence>
<dbReference type="Pfam" id="PF00621">
    <property type="entry name" value="RhoGEF"/>
    <property type="match status" value="1"/>
</dbReference>
<reference evidence="4 5" key="1">
    <citation type="journal article" date="2015" name="Environ. Microbiol.">
        <title>Genome analyses suggest the presence of polyploidy and recent human-driven expansions in eight global populations of the honeybee pathogen Nosema ceranae.</title>
        <authorList>
            <person name="Pelin A."/>
            <person name="Selman M."/>
            <person name="Aris-Brosou S."/>
            <person name="Farinelli L."/>
            <person name="Corradi N."/>
        </authorList>
    </citation>
    <scope>NUCLEOTIDE SEQUENCE [LARGE SCALE GENOMIC DNA]</scope>
    <source>
        <strain evidence="4 5">PA08 1199</strain>
    </source>
</reference>
<gene>
    <name evidence="4" type="ORF">AAJ76_1700045749</name>
</gene>
<dbReference type="InterPro" id="IPR052233">
    <property type="entry name" value="Rho-type_GEFs"/>
</dbReference>
<dbReference type="GeneID" id="36319144"/>
<comment type="caution">
    <text evidence="4">The sequence shown here is derived from an EMBL/GenBank/DDBJ whole genome shotgun (WGS) entry which is preliminary data.</text>
</comment>
<dbReference type="PANTHER" id="PTHR46572:SF1">
    <property type="entry name" value="RHO1 GUANINE NUCLEOTIDE EXCHANGE FACTOR TUS1"/>
    <property type="match status" value="1"/>
</dbReference>
<dbReference type="RefSeq" id="XP_024331332.1">
    <property type="nucleotide sequence ID" value="XM_024474232.1"/>
</dbReference>
<dbReference type="Pfam" id="PF00780">
    <property type="entry name" value="CNH"/>
    <property type="match status" value="1"/>
</dbReference>
<feature type="domain" description="DH" evidence="2">
    <location>
        <begin position="6"/>
        <end position="219"/>
    </location>
</feature>
<dbReference type="Gene3D" id="1.20.900.10">
    <property type="entry name" value="Dbl homology (DH) domain"/>
    <property type="match status" value="1"/>
</dbReference>
<accession>A0A0F9WFT8</accession>